<dbReference type="InterPro" id="IPR015943">
    <property type="entry name" value="WD40/YVTN_repeat-like_dom_sf"/>
</dbReference>
<name>A0AAD2JMP7_9STRA</name>
<dbReference type="InterPro" id="IPR050282">
    <property type="entry name" value="Cycloisomerase_2"/>
</dbReference>
<dbReference type="InterPro" id="IPR019405">
    <property type="entry name" value="Lactonase_7-beta_prop"/>
</dbReference>
<dbReference type="AlphaFoldDB" id="A0AAD2JMP7"/>
<dbReference type="SUPFAM" id="SSF75011">
    <property type="entry name" value="3-carboxy-cis,cis-mucoante lactonizing enzyme"/>
    <property type="match status" value="1"/>
</dbReference>
<evidence type="ECO:0008006" key="4">
    <source>
        <dbReference type="Google" id="ProtNLM"/>
    </source>
</evidence>
<dbReference type="Gene3D" id="2.130.10.10">
    <property type="entry name" value="YVTN repeat-like/Quinoprotein amine dehydrogenase"/>
    <property type="match status" value="1"/>
</dbReference>
<dbReference type="EMBL" id="CAKOGP040002202">
    <property type="protein sequence ID" value="CAJ1965429.1"/>
    <property type="molecule type" value="Genomic_DNA"/>
</dbReference>
<accession>A0AAD2JMP7</accession>
<protein>
    <recommendedName>
        <fullName evidence="4">6-phosphogluconolactonase</fullName>
    </recommendedName>
</protein>
<dbReference type="GO" id="GO:0017057">
    <property type="term" value="F:6-phosphogluconolactonase activity"/>
    <property type="evidence" value="ECO:0007669"/>
    <property type="project" value="TreeGrafter"/>
</dbReference>
<evidence type="ECO:0000313" key="2">
    <source>
        <dbReference type="EMBL" id="CAJ1965429.1"/>
    </source>
</evidence>
<dbReference type="PANTHER" id="PTHR30344:SF1">
    <property type="entry name" value="6-PHOSPHOGLUCONOLACTONASE"/>
    <property type="match status" value="1"/>
</dbReference>
<keyword evidence="3" id="KW-1185">Reference proteome</keyword>
<comment type="caution">
    <text evidence="2">The sequence shown here is derived from an EMBL/GenBank/DDBJ whole genome shotgun (WGS) entry which is preliminary data.</text>
</comment>
<comment type="similarity">
    <text evidence="1">Belongs to the cycloisomerase 2 family.</text>
</comment>
<dbReference type="Pfam" id="PF10282">
    <property type="entry name" value="Lactonase"/>
    <property type="match status" value="1"/>
</dbReference>
<reference evidence="2" key="1">
    <citation type="submission" date="2023-08" db="EMBL/GenBank/DDBJ databases">
        <authorList>
            <person name="Audoor S."/>
            <person name="Bilcke G."/>
        </authorList>
    </citation>
    <scope>NUCLEOTIDE SEQUENCE</scope>
</reference>
<evidence type="ECO:0000256" key="1">
    <source>
        <dbReference type="ARBA" id="ARBA00005564"/>
    </source>
</evidence>
<gene>
    <name evidence="2" type="ORF">CYCCA115_LOCUS21111</name>
</gene>
<organism evidence="2 3">
    <name type="scientific">Cylindrotheca closterium</name>
    <dbReference type="NCBI Taxonomy" id="2856"/>
    <lineage>
        <taxon>Eukaryota</taxon>
        <taxon>Sar</taxon>
        <taxon>Stramenopiles</taxon>
        <taxon>Ochrophyta</taxon>
        <taxon>Bacillariophyta</taxon>
        <taxon>Bacillariophyceae</taxon>
        <taxon>Bacillariophycidae</taxon>
        <taxon>Bacillariales</taxon>
        <taxon>Bacillariaceae</taxon>
        <taxon>Cylindrotheca</taxon>
    </lineage>
</organism>
<dbReference type="Proteomes" id="UP001295423">
    <property type="component" value="Unassembled WGS sequence"/>
</dbReference>
<sequence>MSYIDPSIKYIGYTGCYTEPKQADPFGGMGGVPHDVSKIGTGIQVIGVSKDGKLCYIGGNETGGRVNIQKSTGEKLDEVDYDSLGLSNPSYLEISESDSNGKRYLCTASEVDKGAKMYSFVVDPTKNSTRLIHLSTIPVDTSYPCHFGMISDPLGSDHKDQVLTVMCSYGRDEDNAGVSTFLIKSKDAGDSECVSKIQEIVYNGNGSKSKLDRQLSSHAHSTATCPGVPDEIFMADLGKDAIIQYQLEPAIASGGKSVVNLKESGKLGVPLGSGPRSLTFRPSASDAVFSERGVIGVVSLEIKASLLLVRRRSHDGCLEILQPPVSVLPEAWPKDESIAKFNKGRWASDVVWSPCGKFVFAAARLHNSISIFELKNRKNDDGESEFCLELKERVSTGGQTPRCLCMSPEGDFLLIAHQHSHDITCFQIDNENGKLTLTDKLEHPLAACLKLIPA</sequence>
<evidence type="ECO:0000313" key="3">
    <source>
        <dbReference type="Proteomes" id="UP001295423"/>
    </source>
</evidence>
<dbReference type="PANTHER" id="PTHR30344">
    <property type="entry name" value="6-PHOSPHOGLUCONOLACTONASE-RELATED"/>
    <property type="match status" value="1"/>
</dbReference>
<proteinExistence type="inferred from homology"/>